<dbReference type="AlphaFoldDB" id="A0A7I9YH86"/>
<gene>
    <name evidence="2" type="ORF">MBOU_00820</name>
</gene>
<reference evidence="2 3" key="1">
    <citation type="journal article" date="2019" name="Emerg. Microbes Infect.">
        <title>Comprehensive subspecies identification of 175 nontuberculous mycobacteria species based on 7547 genomic profiles.</title>
        <authorList>
            <person name="Matsumoto Y."/>
            <person name="Kinjo T."/>
            <person name="Motooka D."/>
            <person name="Nabeya D."/>
            <person name="Jung N."/>
            <person name="Uechi K."/>
            <person name="Horii T."/>
            <person name="Iida T."/>
            <person name="Fujita J."/>
            <person name="Nakamura S."/>
        </authorList>
    </citation>
    <scope>NUCLEOTIDE SEQUENCE [LARGE SCALE GENOMIC DNA]</scope>
    <source>
        <strain evidence="2 3">JCM 30725</strain>
    </source>
</reference>
<evidence type="ECO:0000313" key="3">
    <source>
        <dbReference type="Proteomes" id="UP000465360"/>
    </source>
</evidence>
<sequence length="68" mass="6480">MGPSQAPPCTAPSNAVSSSAAEVYSSLSADHAPAADNNGPGPGPLLNSAEWTSGGDAIQTGAITATSP</sequence>
<evidence type="ECO:0000256" key="1">
    <source>
        <dbReference type="SAM" id="MobiDB-lite"/>
    </source>
</evidence>
<dbReference type="Proteomes" id="UP000465360">
    <property type="component" value="Unassembled WGS sequence"/>
</dbReference>
<feature type="region of interest" description="Disordered" evidence="1">
    <location>
        <begin position="1"/>
        <end position="68"/>
    </location>
</feature>
<keyword evidence="3" id="KW-1185">Reference proteome</keyword>
<proteinExistence type="predicted"/>
<dbReference type="EMBL" id="BLKZ01000001">
    <property type="protein sequence ID" value="GFG88040.1"/>
    <property type="molecule type" value="Genomic_DNA"/>
</dbReference>
<evidence type="ECO:0000313" key="2">
    <source>
        <dbReference type="EMBL" id="GFG88040.1"/>
    </source>
</evidence>
<organism evidence="2 3">
    <name type="scientific">Mycobacterium bourgelatii</name>
    <dbReference type="NCBI Taxonomy" id="1273442"/>
    <lineage>
        <taxon>Bacteria</taxon>
        <taxon>Bacillati</taxon>
        <taxon>Actinomycetota</taxon>
        <taxon>Actinomycetes</taxon>
        <taxon>Mycobacteriales</taxon>
        <taxon>Mycobacteriaceae</taxon>
        <taxon>Mycobacterium</taxon>
    </lineage>
</organism>
<accession>A0A7I9YH86</accession>
<feature type="compositionally biased region" description="Low complexity" evidence="1">
    <location>
        <begin position="11"/>
        <end position="29"/>
    </location>
</feature>
<name>A0A7I9YH86_MYCBU</name>
<feature type="compositionally biased region" description="Pro residues" evidence="1">
    <location>
        <begin position="1"/>
        <end position="10"/>
    </location>
</feature>
<protein>
    <submittedName>
        <fullName evidence="2">Uncharacterized protein</fullName>
    </submittedName>
</protein>
<comment type="caution">
    <text evidence="2">The sequence shown here is derived from an EMBL/GenBank/DDBJ whole genome shotgun (WGS) entry which is preliminary data.</text>
</comment>